<proteinExistence type="predicted"/>
<reference evidence="1" key="1">
    <citation type="submission" date="2024-03" db="EMBL/GenBank/DDBJ databases">
        <title>Novel Streptomyces species of biotechnological and ecological value are a feature of Machair soil.</title>
        <authorList>
            <person name="Prole J.R."/>
            <person name="Goodfellow M."/>
            <person name="Allenby N."/>
            <person name="Ward A.C."/>
        </authorList>
    </citation>
    <scope>NUCLEOTIDE SEQUENCE</scope>
    <source>
        <strain evidence="1">MS2.AVA.5</strain>
    </source>
</reference>
<gene>
    <name evidence="1" type="ORF">WKI67_27560</name>
</gene>
<protein>
    <submittedName>
        <fullName evidence="1">Uncharacterized protein</fullName>
    </submittedName>
</protein>
<accession>A0ACC6Q0K5</accession>
<comment type="caution">
    <text evidence="1">The sequence shown here is derived from an EMBL/GenBank/DDBJ whole genome shotgun (WGS) entry which is preliminary data.</text>
</comment>
<keyword evidence="2" id="KW-1185">Reference proteome</keyword>
<sequence>MRRVRAATVTVLRGVLLGVVCGALLAPASAAAVSPSGPAAAYRTAPDAKPVHGAASSAEGPRLRPGTYTDTVSAGERKFYRVMLDDVSNAYVSAVLAPPPGSPVGATDGVRIALESADGEKCSVSNDVTFGSSTARPVADYATRRIGKGRECQAAGDYVYSVEWIGSGAGSGARDWPLELKYMTEPGVGDGAQTPAPSSWATRPADPVTGAAKGVDGGSGFNDAPAVGHGVWKDRLSPGESRFYKVPVEWGQQVFLDAEFAGTATGRAASVPDGLRLTLFNTGRGFVKNAATGYRGGPSEVSLGTAPAAFANRTSPRDDTGAMRFSGWYYVRVSLDQRIDTALPLTLRVGVEGDRVEGPAYTGDAVAAGFGLSDEDRAAAQAGRASSGSGTGNSALYKAVGYTGIGLGTALVLILAVWTLLARRSRGRHVRQPLPWEPRAH</sequence>
<dbReference type="EMBL" id="JBBKAJ010000022">
    <property type="protein sequence ID" value="MEJ8637127.1"/>
    <property type="molecule type" value="Genomic_DNA"/>
</dbReference>
<dbReference type="Proteomes" id="UP001377168">
    <property type="component" value="Unassembled WGS sequence"/>
</dbReference>
<evidence type="ECO:0000313" key="2">
    <source>
        <dbReference type="Proteomes" id="UP001377168"/>
    </source>
</evidence>
<organism evidence="1 2">
    <name type="scientific">Streptomyces achmelvichensis</name>
    <dbReference type="NCBI Taxonomy" id="3134111"/>
    <lineage>
        <taxon>Bacteria</taxon>
        <taxon>Bacillati</taxon>
        <taxon>Actinomycetota</taxon>
        <taxon>Actinomycetes</taxon>
        <taxon>Kitasatosporales</taxon>
        <taxon>Streptomycetaceae</taxon>
        <taxon>Streptomyces</taxon>
    </lineage>
</organism>
<name>A0ACC6Q0K5_9ACTN</name>
<evidence type="ECO:0000313" key="1">
    <source>
        <dbReference type="EMBL" id="MEJ8637127.1"/>
    </source>
</evidence>